<dbReference type="Pfam" id="PF05016">
    <property type="entry name" value="ParE_toxin"/>
    <property type="match status" value="1"/>
</dbReference>
<comment type="similarity">
    <text evidence="1">Belongs to the RelE toxin family.</text>
</comment>
<evidence type="ECO:0000256" key="1">
    <source>
        <dbReference type="ARBA" id="ARBA00006226"/>
    </source>
</evidence>
<dbReference type="InterPro" id="IPR035093">
    <property type="entry name" value="RelE/ParE_toxin_dom_sf"/>
</dbReference>
<dbReference type="SUPFAM" id="SSF143011">
    <property type="entry name" value="RelE-like"/>
    <property type="match status" value="1"/>
</dbReference>
<protein>
    <submittedName>
        <fullName evidence="3">Type II toxin-antitoxin system mRNA interferase toxin, RelE/StbE family</fullName>
    </submittedName>
</protein>
<evidence type="ECO:0000256" key="2">
    <source>
        <dbReference type="ARBA" id="ARBA00022649"/>
    </source>
</evidence>
<dbReference type="PANTHER" id="PTHR35601:SF1">
    <property type="entry name" value="TOXIN RELE"/>
    <property type="match status" value="1"/>
</dbReference>
<dbReference type="InterPro" id="IPR007712">
    <property type="entry name" value="RelE/ParE_toxin"/>
</dbReference>
<comment type="caution">
    <text evidence="3">The sequence shown here is derived from an EMBL/GenBank/DDBJ whole genome shotgun (WGS) entry which is preliminary data.</text>
</comment>
<evidence type="ECO:0000313" key="3">
    <source>
        <dbReference type="EMBL" id="PIP42000.1"/>
    </source>
</evidence>
<accession>A0A2H0AB07</accession>
<feature type="non-terminal residue" evidence="3">
    <location>
        <position position="1"/>
    </location>
</feature>
<sequence>TFASSARKDIECLDEKLVNRIFPRIEALSRNPRPSGCRKLVGDKYLWRIRIGDYRVVYAVYDDKKIVDIIAVSHRKDVYN</sequence>
<reference evidence="3 4" key="1">
    <citation type="submission" date="2017-09" db="EMBL/GenBank/DDBJ databases">
        <title>Depth-based differentiation of microbial function through sediment-hosted aquifers and enrichment of novel symbionts in the deep terrestrial subsurface.</title>
        <authorList>
            <person name="Probst A.J."/>
            <person name="Ladd B."/>
            <person name="Jarett J.K."/>
            <person name="Geller-Mcgrath D.E."/>
            <person name="Sieber C.M."/>
            <person name="Emerson J.B."/>
            <person name="Anantharaman K."/>
            <person name="Thomas B.C."/>
            <person name="Malmstrom R."/>
            <person name="Stieglmeier M."/>
            <person name="Klingl A."/>
            <person name="Woyke T."/>
            <person name="Ryan C.M."/>
            <person name="Banfield J.F."/>
        </authorList>
    </citation>
    <scope>NUCLEOTIDE SEQUENCE [LARGE SCALE GENOMIC DNA]</scope>
    <source>
        <strain evidence="3">CG23_combo_of_CG06-09_8_20_14_all_40_23</strain>
    </source>
</reference>
<dbReference type="AlphaFoldDB" id="A0A2H0AB07"/>
<proteinExistence type="inferred from homology"/>
<dbReference type="PANTHER" id="PTHR35601">
    <property type="entry name" value="TOXIN RELE"/>
    <property type="match status" value="1"/>
</dbReference>
<gene>
    <name evidence="3" type="ORF">COX18_01750</name>
</gene>
<dbReference type="Proteomes" id="UP000231067">
    <property type="component" value="Unassembled WGS sequence"/>
</dbReference>
<name>A0A2H0AB07_9BACT</name>
<organism evidence="3 4">
    <name type="scientific">Candidatus Desantisbacteria bacterium CG23_combo_of_CG06-09_8_20_14_all_40_23</name>
    <dbReference type="NCBI Taxonomy" id="1974550"/>
    <lineage>
        <taxon>Bacteria</taxon>
        <taxon>Candidatus Desantisiibacteriota</taxon>
    </lineage>
</organism>
<evidence type="ECO:0000313" key="4">
    <source>
        <dbReference type="Proteomes" id="UP000231067"/>
    </source>
</evidence>
<keyword evidence="2" id="KW-1277">Toxin-antitoxin system</keyword>
<dbReference type="EMBL" id="PCSH01000027">
    <property type="protein sequence ID" value="PIP42000.1"/>
    <property type="molecule type" value="Genomic_DNA"/>
</dbReference>
<dbReference type="Gene3D" id="3.30.2310.20">
    <property type="entry name" value="RelE-like"/>
    <property type="match status" value="1"/>
</dbReference>